<comment type="similarity">
    <text evidence="2">Belongs to the KHG/KDPG aldolase family.</text>
</comment>
<name>A0A934Q8L4_9MICO</name>
<comment type="caution">
    <text evidence="6">The sequence shown here is derived from an EMBL/GenBank/DDBJ whole genome shotgun (WGS) entry which is preliminary data.</text>
</comment>
<keyword evidence="4" id="KW-0456">Lyase</keyword>
<sequence length="204" mass="21265">MNAQQELSRLMDRSPVMAILRGMPPAQAVALATRAWDLGIDMVEVPIQTPEFVPALEAVVAAGRERGRAVGAGTVVDEAQLATIAGIGVDFAVAPGLDVRLAHESERRGIPFIPGVATPTEVQLARAAGFGWIKAFPATALGTAWFRAIRGPFPDLSLVATGGIDASNAADYLAAGARMVAVGSALEDPSQLDELSRLLGERTV</sequence>
<dbReference type="PANTHER" id="PTHR30246:SF1">
    <property type="entry name" value="2-DEHYDRO-3-DEOXY-6-PHOSPHOGALACTONATE ALDOLASE-RELATED"/>
    <property type="match status" value="1"/>
</dbReference>
<evidence type="ECO:0000313" key="7">
    <source>
        <dbReference type="Proteomes" id="UP000608530"/>
    </source>
</evidence>
<evidence type="ECO:0000256" key="1">
    <source>
        <dbReference type="ARBA" id="ARBA00004761"/>
    </source>
</evidence>
<evidence type="ECO:0000256" key="2">
    <source>
        <dbReference type="ARBA" id="ARBA00006906"/>
    </source>
</evidence>
<dbReference type="AlphaFoldDB" id="A0A934Q8L4"/>
<organism evidence="6 7">
    <name type="scientific">Leucobacter chromiisoli</name>
    <dbReference type="NCBI Taxonomy" id="2796471"/>
    <lineage>
        <taxon>Bacteria</taxon>
        <taxon>Bacillati</taxon>
        <taxon>Actinomycetota</taxon>
        <taxon>Actinomycetes</taxon>
        <taxon>Micrococcales</taxon>
        <taxon>Microbacteriaceae</taxon>
        <taxon>Leucobacter</taxon>
    </lineage>
</organism>
<evidence type="ECO:0000256" key="5">
    <source>
        <dbReference type="ARBA" id="ARBA00023277"/>
    </source>
</evidence>
<dbReference type="RefSeq" id="WP_200114825.1">
    <property type="nucleotide sequence ID" value="NZ_JAEHOH010000007.1"/>
</dbReference>
<comment type="subunit">
    <text evidence="3">Homotrimer.</text>
</comment>
<evidence type="ECO:0000313" key="6">
    <source>
        <dbReference type="EMBL" id="MBK0418659.1"/>
    </source>
</evidence>
<comment type="pathway">
    <text evidence="1">Carbohydrate acid metabolism.</text>
</comment>
<dbReference type="GO" id="GO:0016829">
    <property type="term" value="F:lyase activity"/>
    <property type="evidence" value="ECO:0007669"/>
    <property type="project" value="UniProtKB-KW"/>
</dbReference>
<dbReference type="InterPro" id="IPR000887">
    <property type="entry name" value="Aldlse_KDPG_KHG"/>
</dbReference>
<keyword evidence="7" id="KW-1185">Reference proteome</keyword>
<dbReference type="Pfam" id="PF01081">
    <property type="entry name" value="Aldolase"/>
    <property type="match status" value="1"/>
</dbReference>
<dbReference type="Proteomes" id="UP000608530">
    <property type="component" value="Unassembled WGS sequence"/>
</dbReference>
<dbReference type="Gene3D" id="3.20.20.70">
    <property type="entry name" value="Aldolase class I"/>
    <property type="match status" value="1"/>
</dbReference>
<dbReference type="SUPFAM" id="SSF51569">
    <property type="entry name" value="Aldolase"/>
    <property type="match status" value="1"/>
</dbReference>
<protein>
    <submittedName>
        <fullName evidence="6">Bifunctional 4-hydroxy-2-oxoglutarate aldolase/2-dehydro-3-deoxy-phosphogluconate aldolase</fullName>
    </submittedName>
</protein>
<evidence type="ECO:0000256" key="4">
    <source>
        <dbReference type="ARBA" id="ARBA00023239"/>
    </source>
</evidence>
<dbReference type="PANTHER" id="PTHR30246">
    <property type="entry name" value="2-KETO-3-DEOXY-6-PHOSPHOGLUCONATE ALDOLASE"/>
    <property type="match status" value="1"/>
</dbReference>
<dbReference type="EMBL" id="JAEHOH010000007">
    <property type="protein sequence ID" value="MBK0418659.1"/>
    <property type="molecule type" value="Genomic_DNA"/>
</dbReference>
<dbReference type="CDD" id="cd00452">
    <property type="entry name" value="KDPG_aldolase"/>
    <property type="match status" value="1"/>
</dbReference>
<accession>A0A934Q8L4</accession>
<dbReference type="InterPro" id="IPR013785">
    <property type="entry name" value="Aldolase_TIM"/>
</dbReference>
<evidence type="ECO:0000256" key="3">
    <source>
        <dbReference type="ARBA" id="ARBA00011233"/>
    </source>
</evidence>
<reference evidence="6" key="1">
    <citation type="submission" date="2020-12" db="EMBL/GenBank/DDBJ databases">
        <title>Leucobacter sp. CAS1, isolated from Chromium sludge.</title>
        <authorList>
            <person name="Xu Z."/>
        </authorList>
    </citation>
    <scope>NUCLEOTIDE SEQUENCE</scope>
    <source>
        <strain evidence="6">CSA1</strain>
    </source>
</reference>
<keyword evidence="5" id="KW-0119">Carbohydrate metabolism</keyword>
<proteinExistence type="inferred from homology"/>
<gene>
    <name evidence="6" type="ORF">JD276_06375</name>
</gene>